<dbReference type="PROSITE" id="PS50995">
    <property type="entry name" value="HTH_MARR_2"/>
    <property type="match status" value="1"/>
</dbReference>
<dbReference type="SMART" id="SM00347">
    <property type="entry name" value="HTH_MARR"/>
    <property type="match status" value="1"/>
</dbReference>
<protein>
    <submittedName>
        <fullName evidence="2">MarR family transcriptional regulator</fullName>
    </submittedName>
</protein>
<dbReference type="Gene3D" id="1.10.10.10">
    <property type="entry name" value="Winged helix-like DNA-binding domain superfamily/Winged helix DNA-binding domain"/>
    <property type="match status" value="1"/>
</dbReference>
<dbReference type="RefSeq" id="WP_150211063.1">
    <property type="nucleotide sequence ID" value="NZ_CP029190.1"/>
</dbReference>
<gene>
    <name evidence="2" type="ORF">DEJ50_29235</name>
</gene>
<dbReference type="AlphaFoldDB" id="A0A5P2DAT5"/>
<dbReference type="InterPro" id="IPR036388">
    <property type="entry name" value="WH-like_DNA-bd_sf"/>
</dbReference>
<name>A0A5P2DAT5_STRVZ</name>
<dbReference type="Pfam" id="PF13463">
    <property type="entry name" value="HTH_27"/>
    <property type="match status" value="1"/>
</dbReference>
<dbReference type="PANTHER" id="PTHR33164:SF43">
    <property type="entry name" value="HTH-TYPE TRANSCRIPTIONAL REPRESSOR YETL"/>
    <property type="match status" value="1"/>
</dbReference>
<dbReference type="GO" id="GO:0003700">
    <property type="term" value="F:DNA-binding transcription factor activity"/>
    <property type="evidence" value="ECO:0007669"/>
    <property type="project" value="InterPro"/>
</dbReference>
<accession>A0A5P2DAT5</accession>
<dbReference type="Proteomes" id="UP000325211">
    <property type="component" value="Chromosome"/>
</dbReference>
<sequence>MEQPVFSGTAHDPAGATFAVIGVSNRPADWAQIFRVIGTMEPAADGQGGPDGPPAGADGAQPGVLGLNAYLLYAVGKHARRRLTERLGAHGLRLWHLTVMDLLAELGPQAKGALAARLDMNASDLVKVVNELTRRDYVVCVRDTDDRRRILVLLTPAGKAALDRINAEIATADEDLLAPLSAADRTRLTTLLQRVHGHLAPAPAPAPAPDPPAARS</sequence>
<dbReference type="PANTHER" id="PTHR33164">
    <property type="entry name" value="TRANSCRIPTIONAL REGULATOR, MARR FAMILY"/>
    <property type="match status" value="1"/>
</dbReference>
<dbReference type="InterPro" id="IPR039422">
    <property type="entry name" value="MarR/SlyA-like"/>
</dbReference>
<evidence type="ECO:0000259" key="1">
    <source>
        <dbReference type="PROSITE" id="PS50995"/>
    </source>
</evidence>
<dbReference type="InterPro" id="IPR036390">
    <property type="entry name" value="WH_DNA-bd_sf"/>
</dbReference>
<dbReference type="SUPFAM" id="SSF46785">
    <property type="entry name" value="Winged helix' DNA-binding domain"/>
    <property type="match status" value="1"/>
</dbReference>
<dbReference type="EMBL" id="CP029190">
    <property type="protein sequence ID" value="QES51317.1"/>
    <property type="molecule type" value="Genomic_DNA"/>
</dbReference>
<evidence type="ECO:0000313" key="3">
    <source>
        <dbReference type="Proteomes" id="UP000325211"/>
    </source>
</evidence>
<dbReference type="InterPro" id="IPR000835">
    <property type="entry name" value="HTH_MarR-typ"/>
</dbReference>
<reference evidence="2 3" key="1">
    <citation type="submission" date="2018-05" db="EMBL/GenBank/DDBJ databases">
        <title>Streptomyces venezuelae.</title>
        <authorList>
            <person name="Kim W."/>
            <person name="Lee N."/>
            <person name="Cho B.-K."/>
        </authorList>
    </citation>
    <scope>NUCLEOTIDE SEQUENCE [LARGE SCALE GENOMIC DNA]</scope>
    <source>
        <strain evidence="2 3">ATCC 21782</strain>
    </source>
</reference>
<organism evidence="2 3">
    <name type="scientific">Streptomyces venezuelae</name>
    <dbReference type="NCBI Taxonomy" id="54571"/>
    <lineage>
        <taxon>Bacteria</taxon>
        <taxon>Bacillati</taxon>
        <taxon>Actinomycetota</taxon>
        <taxon>Actinomycetes</taxon>
        <taxon>Kitasatosporales</taxon>
        <taxon>Streptomycetaceae</taxon>
        <taxon>Streptomyces</taxon>
    </lineage>
</organism>
<feature type="domain" description="HTH marR-type" evidence="1">
    <location>
        <begin position="68"/>
        <end position="197"/>
    </location>
</feature>
<proteinExistence type="predicted"/>
<dbReference type="GO" id="GO:0006950">
    <property type="term" value="P:response to stress"/>
    <property type="evidence" value="ECO:0007669"/>
    <property type="project" value="TreeGrafter"/>
</dbReference>
<evidence type="ECO:0000313" key="2">
    <source>
        <dbReference type="EMBL" id="QES51317.1"/>
    </source>
</evidence>
<dbReference type="OrthoDB" id="3215333at2"/>